<comment type="caution">
    <text evidence="3">The sequence shown here is derived from an EMBL/GenBank/DDBJ whole genome shotgun (WGS) entry which is preliminary data.</text>
</comment>
<dbReference type="SUPFAM" id="SSF46785">
    <property type="entry name" value="Winged helix' DNA-binding domain"/>
    <property type="match status" value="1"/>
</dbReference>
<dbReference type="PROSITE" id="PS51077">
    <property type="entry name" value="HTH_ICLR"/>
    <property type="match status" value="1"/>
</dbReference>
<dbReference type="Proteomes" id="UP001569904">
    <property type="component" value="Unassembled WGS sequence"/>
</dbReference>
<dbReference type="Gene3D" id="1.10.10.10">
    <property type="entry name" value="Winged helix-like DNA-binding domain superfamily/Winged helix DNA-binding domain"/>
    <property type="match status" value="1"/>
</dbReference>
<dbReference type="InterPro" id="IPR005471">
    <property type="entry name" value="Tscrpt_reg_IclR_N"/>
</dbReference>
<accession>A0ABV4QTJ6</accession>
<dbReference type="InterPro" id="IPR036388">
    <property type="entry name" value="WH-like_DNA-bd_sf"/>
</dbReference>
<protein>
    <submittedName>
        <fullName evidence="3">Helix-turn-helix domain-containing protein</fullName>
    </submittedName>
</protein>
<dbReference type="EMBL" id="JAXCEH010000003">
    <property type="protein sequence ID" value="MFA1553297.1"/>
    <property type="molecule type" value="Genomic_DNA"/>
</dbReference>
<dbReference type="SMART" id="SM00346">
    <property type="entry name" value="HTH_ICLR"/>
    <property type="match status" value="1"/>
</dbReference>
<evidence type="ECO:0000313" key="3">
    <source>
        <dbReference type="EMBL" id="MFA1553297.1"/>
    </source>
</evidence>
<dbReference type="InterPro" id="IPR036390">
    <property type="entry name" value="WH_DNA-bd_sf"/>
</dbReference>
<sequence length="173" mass="17852">MSGWSFVSGEMGVPVAYASSSAAAAFSTEPGSIGPSFRCLGRPEPLPAGAPRAMRASRVVGHFFYSWRHAARRHLLRRAVAVLTAFRADDGGLGAAELARRSGLPKSTAHRIALDLAEAGLLERDGTRAPAVHTAALTLSAPSRVSRREGGGPGARPGARCRGARGRPAGSGS</sequence>
<dbReference type="RefSeq" id="WP_371939696.1">
    <property type="nucleotide sequence ID" value="NZ_JAXCEH010000003.1"/>
</dbReference>
<dbReference type="PANTHER" id="PTHR30136">
    <property type="entry name" value="HELIX-TURN-HELIX TRANSCRIPTIONAL REGULATOR, ICLR FAMILY"/>
    <property type="match status" value="1"/>
</dbReference>
<evidence type="ECO:0000259" key="2">
    <source>
        <dbReference type="PROSITE" id="PS51077"/>
    </source>
</evidence>
<feature type="region of interest" description="Disordered" evidence="1">
    <location>
        <begin position="141"/>
        <end position="173"/>
    </location>
</feature>
<feature type="domain" description="HTH iclR-type" evidence="2">
    <location>
        <begin position="73"/>
        <end position="141"/>
    </location>
</feature>
<proteinExistence type="predicted"/>
<reference evidence="3 4" key="1">
    <citation type="submission" date="2023-11" db="EMBL/GenBank/DDBJ databases">
        <title>Actinomadura monticuli sp. nov., isolated from volcanic ash.</title>
        <authorList>
            <person name="Lee S.D."/>
            <person name="Yang H."/>
            <person name="Kim I.S."/>
        </authorList>
    </citation>
    <scope>NUCLEOTIDE SEQUENCE [LARGE SCALE GENOMIC DNA]</scope>
    <source>
        <strain evidence="3 4">DSM 45346</strain>
    </source>
</reference>
<organism evidence="3 4">
    <name type="scientific">Actinomadura chokoriensis</name>
    <dbReference type="NCBI Taxonomy" id="454156"/>
    <lineage>
        <taxon>Bacteria</taxon>
        <taxon>Bacillati</taxon>
        <taxon>Actinomycetota</taxon>
        <taxon>Actinomycetes</taxon>
        <taxon>Streptosporangiales</taxon>
        <taxon>Thermomonosporaceae</taxon>
        <taxon>Actinomadura</taxon>
    </lineage>
</organism>
<dbReference type="InterPro" id="IPR050707">
    <property type="entry name" value="HTH_MetabolicPath_Reg"/>
</dbReference>
<evidence type="ECO:0000256" key="1">
    <source>
        <dbReference type="SAM" id="MobiDB-lite"/>
    </source>
</evidence>
<dbReference type="Pfam" id="PF09339">
    <property type="entry name" value="HTH_IclR"/>
    <property type="match status" value="1"/>
</dbReference>
<name>A0ABV4QTJ6_9ACTN</name>
<feature type="compositionally biased region" description="Low complexity" evidence="1">
    <location>
        <begin position="156"/>
        <end position="173"/>
    </location>
</feature>
<dbReference type="PANTHER" id="PTHR30136:SF35">
    <property type="entry name" value="HTH-TYPE TRANSCRIPTIONAL REGULATOR RV1719"/>
    <property type="match status" value="1"/>
</dbReference>
<gene>
    <name evidence="3" type="ORF">SM436_06300</name>
</gene>
<evidence type="ECO:0000313" key="4">
    <source>
        <dbReference type="Proteomes" id="UP001569904"/>
    </source>
</evidence>
<keyword evidence="4" id="KW-1185">Reference proteome</keyword>